<accession>A0A7S2QYX0</accession>
<evidence type="ECO:0000313" key="2">
    <source>
        <dbReference type="EMBL" id="CAD9656006.1"/>
    </source>
</evidence>
<sequence length="90" mass="9933">MTNNRLRHIPVIGSKGFDKLGNPIQPRVLGVISIGELLKSVLAEARCEIHQLEGYIHGDAEYSAEEHVSGHSNDVKVETREQRDEASSAK</sequence>
<evidence type="ECO:0008006" key="3">
    <source>
        <dbReference type="Google" id="ProtNLM"/>
    </source>
</evidence>
<organism evidence="2">
    <name type="scientific">Ostreococcus mediterraneus</name>
    <dbReference type="NCBI Taxonomy" id="1486918"/>
    <lineage>
        <taxon>Eukaryota</taxon>
        <taxon>Viridiplantae</taxon>
        <taxon>Chlorophyta</taxon>
        <taxon>Mamiellophyceae</taxon>
        <taxon>Mamiellales</taxon>
        <taxon>Bathycoccaceae</taxon>
        <taxon>Ostreococcus</taxon>
    </lineage>
</organism>
<proteinExistence type="predicted"/>
<dbReference type="Gene3D" id="3.10.580.10">
    <property type="entry name" value="CBS-domain"/>
    <property type="match status" value="1"/>
</dbReference>
<feature type="region of interest" description="Disordered" evidence="1">
    <location>
        <begin position="63"/>
        <end position="90"/>
    </location>
</feature>
<evidence type="ECO:0000256" key="1">
    <source>
        <dbReference type="SAM" id="MobiDB-lite"/>
    </source>
</evidence>
<reference evidence="2" key="1">
    <citation type="submission" date="2021-01" db="EMBL/GenBank/DDBJ databases">
        <authorList>
            <person name="Corre E."/>
            <person name="Pelletier E."/>
            <person name="Niang G."/>
            <person name="Scheremetjew M."/>
            <person name="Finn R."/>
            <person name="Kale V."/>
            <person name="Holt S."/>
            <person name="Cochrane G."/>
            <person name="Meng A."/>
            <person name="Brown T."/>
            <person name="Cohen L."/>
        </authorList>
    </citation>
    <scope>NUCLEOTIDE SEQUENCE</scope>
    <source>
        <strain evidence="2">Clade-D-RCC2596</strain>
    </source>
</reference>
<name>A0A7S2QYX0_9CHLO</name>
<protein>
    <recommendedName>
        <fullName evidence="3">CBS domain-containing protein</fullName>
    </recommendedName>
</protein>
<dbReference type="InterPro" id="IPR046342">
    <property type="entry name" value="CBS_dom_sf"/>
</dbReference>
<dbReference type="EMBL" id="HBHH01004441">
    <property type="protein sequence ID" value="CAD9656006.1"/>
    <property type="molecule type" value="Transcribed_RNA"/>
</dbReference>
<gene>
    <name evidence="2" type="ORF">OMED0932_LOCUS1752</name>
</gene>
<dbReference type="AlphaFoldDB" id="A0A7S2QYX0"/>